<accession>A0A2I7SFT7</accession>
<dbReference type="KEGG" id="taj:C1A40_04445"/>
<dbReference type="EMBL" id="CP025938">
    <property type="protein sequence ID" value="AUS04769.1"/>
    <property type="molecule type" value="Genomic_DNA"/>
</dbReference>
<proteinExistence type="predicted"/>
<sequence>MKMMRNKFLWLVGISILLWNCKKDPDQAATTETEVDNSKLISENDIKSFDYTEFSIDNKVQAQIKDWAEYYKLQDVIEKVKASDLHFFKDNEKTIKDAFKELKATIPGTIKSPSIEARILVVETKFYKLESLFNLGTTSEKELEASVEEVLVAFSNLNLQMNKKAEFDAINIVKPQ</sequence>
<gene>
    <name evidence="1" type="ORF">C1A40_04445</name>
</gene>
<protein>
    <submittedName>
        <fullName evidence="1">Uncharacterized protein</fullName>
    </submittedName>
</protein>
<reference evidence="2" key="1">
    <citation type="submission" date="2018-01" db="EMBL/GenBank/DDBJ databases">
        <title>Complete genome of Tamlana sp. UJ94.</title>
        <authorList>
            <person name="Jung J."/>
            <person name="Chung D."/>
            <person name="Bae S.S."/>
            <person name="Baek K."/>
        </authorList>
    </citation>
    <scope>NUCLEOTIDE SEQUENCE [LARGE SCALE GENOMIC DNA]</scope>
    <source>
        <strain evidence="2">UJ94</strain>
    </source>
</reference>
<keyword evidence="2" id="KW-1185">Reference proteome</keyword>
<dbReference type="AlphaFoldDB" id="A0A2I7SFT7"/>
<evidence type="ECO:0000313" key="1">
    <source>
        <dbReference type="EMBL" id="AUS04769.1"/>
    </source>
</evidence>
<organism evidence="1 2">
    <name type="scientific">Pseudotamlana carrageenivorans</name>
    <dbReference type="NCBI Taxonomy" id="2069432"/>
    <lineage>
        <taxon>Bacteria</taxon>
        <taxon>Pseudomonadati</taxon>
        <taxon>Bacteroidota</taxon>
        <taxon>Flavobacteriia</taxon>
        <taxon>Flavobacteriales</taxon>
        <taxon>Flavobacteriaceae</taxon>
        <taxon>Pseudotamlana</taxon>
    </lineage>
</organism>
<dbReference type="Proteomes" id="UP000236592">
    <property type="component" value="Chromosome"/>
</dbReference>
<evidence type="ECO:0000313" key="2">
    <source>
        <dbReference type="Proteomes" id="UP000236592"/>
    </source>
</evidence>
<name>A0A2I7SFT7_9FLAO</name>